<dbReference type="HAMAP" id="MF_00575">
    <property type="entry name" value="LpxH"/>
    <property type="match status" value="1"/>
</dbReference>
<accession>A0A1R4B1X0</accession>
<keyword evidence="13" id="KW-1185">Reference proteome</keyword>
<feature type="binding site" evidence="10">
    <location>
        <position position="212"/>
    </location>
    <ligand>
        <name>Mn(2+)</name>
        <dbReference type="ChEBI" id="CHEBI:29035"/>
        <label>1</label>
    </ligand>
</feature>
<dbReference type="CDD" id="cd07398">
    <property type="entry name" value="MPP_YbbF-LpxH"/>
    <property type="match status" value="1"/>
</dbReference>
<comment type="cofactor">
    <cofactor evidence="10">
        <name>Mn(2+)</name>
        <dbReference type="ChEBI" id="CHEBI:29035"/>
    </cofactor>
    <text evidence="10">Binds 2 Mn(2+) ions per subunit in a binuclear metal center.</text>
</comment>
<feature type="binding site" evidence="10">
    <location>
        <position position="179"/>
    </location>
    <ligand>
        <name>substrate</name>
    </ligand>
</feature>
<organism evidence="12 13">
    <name type="scientific">Vibrio palustris</name>
    <dbReference type="NCBI Taxonomy" id="1918946"/>
    <lineage>
        <taxon>Bacteria</taxon>
        <taxon>Pseudomonadati</taxon>
        <taxon>Pseudomonadota</taxon>
        <taxon>Gammaproteobacteria</taxon>
        <taxon>Vibrionales</taxon>
        <taxon>Vibrionaceae</taxon>
        <taxon>Vibrio</taxon>
    </lineage>
</organism>
<feature type="domain" description="Calcineurin-like phosphoesterase" evidence="11">
    <location>
        <begin position="17"/>
        <end position="214"/>
    </location>
</feature>
<feature type="binding site" evidence="10">
    <location>
        <position position="56"/>
    </location>
    <ligand>
        <name>Mn(2+)</name>
        <dbReference type="ChEBI" id="CHEBI:29035"/>
        <label>2</label>
    </ligand>
</feature>
<comment type="function">
    <text evidence="10">Hydrolyzes the pyrophosphate bond of UDP-2,3-diacylglucosamine to yield 2,3-diacylglucosamine 1-phosphate (lipid X) and UMP by catalyzing the attack of water at the alpha-P atom. Involved in the biosynthesis of lipid A, a phosphorylated glycolipid that anchors the lipopolysaccharide to the outer membrane of the cell.</text>
</comment>
<dbReference type="PANTHER" id="PTHR34990:SF1">
    <property type="entry name" value="UDP-2,3-DIACYLGLUCOSAMINE HYDROLASE"/>
    <property type="match status" value="1"/>
</dbReference>
<dbReference type="SUPFAM" id="SSF56300">
    <property type="entry name" value="Metallo-dependent phosphatases"/>
    <property type="match status" value="1"/>
</dbReference>
<evidence type="ECO:0000256" key="10">
    <source>
        <dbReference type="HAMAP-Rule" id="MF_00575"/>
    </source>
</evidence>
<evidence type="ECO:0000256" key="6">
    <source>
        <dbReference type="ARBA" id="ARBA00022801"/>
    </source>
</evidence>
<dbReference type="Proteomes" id="UP000189475">
    <property type="component" value="Unassembled WGS sequence"/>
</dbReference>
<proteinExistence type="inferred from homology"/>
<evidence type="ECO:0000259" key="11">
    <source>
        <dbReference type="Pfam" id="PF00149"/>
    </source>
</evidence>
<dbReference type="NCBIfam" id="TIGR01854">
    <property type="entry name" value="lipid_A_lpxH"/>
    <property type="match status" value="1"/>
</dbReference>
<dbReference type="InterPro" id="IPR004843">
    <property type="entry name" value="Calcineurin-like_PHP"/>
</dbReference>
<keyword evidence="1 10" id="KW-1003">Cell membrane</keyword>
<dbReference type="STRING" id="1918946.VPAL9027_00844"/>
<feature type="binding site" evidence="10">
    <location>
        <position position="94"/>
    </location>
    <ligand>
        <name>Mn(2+)</name>
        <dbReference type="ChEBI" id="CHEBI:29035"/>
        <label>2</label>
    </ligand>
</feature>
<comment type="caution">
    <text evidence="10">Lacks conserved residue(s) required for the propagation of feature annotation.</text>
</comment>
<dbReference type="Gene3D" id="3.60.21.10">
    <property type="match status" value="1"/>
</dbReference>
<comment type="catalytic activity">
    <reaction evidence="10">
        <text>UDP-2-N,3-O-bis[(3R)-3-hydroxytetradecanoyl]-alpha-D-glucosamine + H2O = 2-N,3-O-bis[(3R)-3-hydroxytetradecanoyl]-alpha-D-glucosaminyl 1-phosphate + UMP + 2 H(+)</text>
        <dbReference type="Rhea" id="RHEA:25213"/>
        <dbReference type="ChEBI" id="CHEBI:15377"/>
        <dbReference type="ChEBI" id="CHEBI:15378"/>
        <dbReference type="ChEBI" id="CHEBI:57865"/>
        <dbReference type="ChEBI" id="CHEBI:57957"/>
        <dbReference type="ChEBI" id="CHEBI:78847"/>
        <dbReference type="EC" id="3.6.1.54"/>
    </reaction>
</comment>
<feature type="binding site" evidence="10">
    <location>
        <position position="25"/>
    </location>
    <ligand>
        <name>Mn(2+)</name>
        <dbReference type="ChEBI" id="CHEBI:29035"/>
        <label>1</label>
    </ligand>
</feature>
<dbReference type="NCBIfam" id="NF003743">
    <property type="entry name" value="PRK05340.1"/>
    <property type="match status" value="1"/>
</dbReference>
<evidence type="ECO:0000256" key="9">
    <source>
        <dbReference type="ARBA" id="ARBA00023211"/>
    </source>
</evidence>
<dbReference type="GO" id="GO:0009245">
    <property type="term" value="P:lipid A biosynthetic process"/>
    <property type="evidence" value="ECO:0007669"/>
    <property type="project" value="UniProtKB-UniRule"/>
</dbReference>
<keyword evidence="9 10" id="KW-0464">Manganese</keyword>
<keyword evidence="4 10" id="KW-0441">Lipid A biosynthesis</keyword>
<feature type="binding site" evidence="10">
    <location>
        <position position="210"/>
    </location>
    <ligand>
        <name>Mn(2+)</name>
        <dbReference type="ChEBI" id="CHEBI:29035"/>
        <label>2</label>
    </ligand>
</feature>
<comment type="similarity">
    <text evidence="10">Belongs to the LpxH family.</text>
</comment>
<evidence type="ECO:0000256" key="3">
    <source>
        <dbReference type="ARBA" id="ARBA00022519"/>
    </source>
</evidence>
<dbReference type="GO" id="GO:0019897">
    <property type="term" value="C:extrinsic component of plasma membrane"/>
    <property type="evidence" value="ECO:0007669"/>
    <property type="project" value="UniProtKB-UniRule"/>
</dbReference>
<keyword evidence="8 10" id="KW-0472">Membrane</keyword>
<dbReference type="InterPro" id="IPR043461">
    <property type="entry name" value="LpxH-like"/>
</dbReference>
<evidence type="ECO:0000256" key="2">
    <source>
        <dbReference type="ARBA" id="ARBA00022516"/>
    </source>
</evidence>
<dbReference type="InterPro" id="IPR010138">
    <property type="entry name" value="UDP-diacylglucosamine_Hdrlase"/>
</dbReference>
<gene>
    <name evidence="10 12" type="primary">lpxH</name>
    <name evidence="12" type="ORF">VPAL9027_00844</name>
</gene>
<dbReference type="PANTHER" id="PTHR34990">
    <property type="entry name" value="UDP-2,3-DIACYLGLUCOSAMINE HYDROLASE-RELATED"/>
    <property type="match status" value="1"/>
</dbReference>
<dbReference type="EC" id="3.6.1.54" evidence="10"/>
<dbReference type="Pfam" id="PF00149">
    <property type="entry name" value="Metallophos"/>
    <property type="match status" value="1"/>
</dbReference>
<feature type="binding site" evidence="10">
    <location>
        <position position="23"/>
    </location>
    <ligand>
        <name>Mn(2+)</name>
        <dbReference type="ChEBI" id="CHEBI:29035"/>
        <label>1</label>
    </ligand>
</feature>
<feature type="binding site" evidence="10">
    <location>
        <begin position="94"/>
        <end position="95"/>
    </location>
    <ligand>
        <name>substrate</name>
    </ligand>
</feature>
<evidence type="ECO:0000256" key="5">
    <source>
        <dbReference type="ARBA" id="ARBA00022723"/>
    </source>
</evidence>
<evidence type="ECO:0000256" key="1">
    <source>
        <dbReference type="ARBA" id="ARBA00022475"/>
    </source>
</evidence>
<dbReference type="UniPathway" id="UPA00359">
    <property type="reaction ID" value="UER00480"/>
</dbReference>
<evidence type="ECO:0000256" key="7">
    <source>
        <dbReference type="ARBA" id="ARBA00023098"/>
    </source>
</evidence>
<dbReference type="EMBL" id="FUFT01000002">
    <property type="protein sequence ID" value="SJL82903.1"/>
    <property type="molecule type" value="Genomic_DNA"/>
</dbReference>
<dbReference type="GO" id="GO:0008758">
    <property type="term" value="F:UDP-2,3-diacylglucosamine hydrolase activity"/>
    <property type="evidence" value="ECO:0007669"/>
    <property type="project" value="UniProtKB-UniRule"/>
</dbReference>
<name>A0A1R4B1X0_9VIBR</name>
<evidence type="ECO:0000256" key="4">
    <source>
        <dbReference type="ARBA" id="ARBA00022556"/>
    </source>
</evidence>
<keyword evidence="7 10" id="KW-0443">Lipid metabolism</keyword>
<comment type="pathway">
    <text evidence="10">Glycolipid biosynthesis; lipid IV(A) biosynthesis; lipid IV(A) from (3R)-3-hydroxytetradecanoyl-[acyl-carrier-protein] and UDP-N-acetyl-alpha-D-glucosamine: step 4/6.</text>
</comment>
<feature type="binding site" evidence="10">
    <location>
        <position position="182"/>
    </location>
    <ligand>
        <name>substrate</name>
    </ligand>
</feature>
<dbReference type="AlphaFoldDB" id="A0A1R4B1X0"/>
<keyword evidence="6 10" id="KW-0378">Hydrolase</keyword>
<dbReference type="GO" id="GO:0005737">
    <property type="term" value="C:cytoplasm"/>
    <property type="evidence" value="ECO:0007669"/>
    <property type="project" value="InterPro"/>
</dbReference>
<protein>
    <recommendedName>
        <fullName evidence="10">UDP-2,3-diacylglucosamine hydrolase</fullName>
        <ecNumber evidence="10">3.6.1.54</ecNumber>
    </recommendedName>
    <alternativeName>
        <fullName evidence="10">UDP-2,3-diacylglucosamine diphosphatase</fullName>
    </alternativeName>
</protein>
<feature type="binding site" evidence="10">
    <location>
        <position position="129"/>
    </location>
    <ligand>
        <name>Mn(2+)</name>
        <dbReference type="ChEBI" id="CHEBI:29035"/>
        <label>2</label>
    </ligand>
</feature>
<reference evidence="12 13" key="1">
    <citation type="submission" date="2017-02" db="EMBL/GenBank/DDBJ databases">
        <authorList>
            <person name="Peterson S.W."/>
        </authorList>
    </citation>
    <scope>NUCLEOTIDE SEQUENCE [LARGE SCALE GENOMIC DNA]</scope>
    <source>
        <strain evidence="12 13">CECT 9027</strain>
    </source>
</reference>
<sequence length="255" mass="29628">MKRRSSGASFNLTLMHKTFFISDLHLTPSRPDITACFLEFMRYEAIHCDALYVLGDLFDFWVGDDDNSPFAVQIRSAFKALTSSGVPCYFIQGNRDFLLGKRFARQTGVTVLPEEYVIELYGRRAVILHGDTLCIEDYSYQAFRKKVHQPWLQFIFNRLPMFIKRKIVAQIQSDARSDKQTKQLEIMDVTPSEVVRVMQKHDVELMIHGHTHRPNIHTDSAHQQTRIVLGDWYEQGSLLVVTPDDYYLDTRDFAL</sequence>
<evidence type="ECO:0000313" key="12">
    <source>
        <dbReference type="EMBL" id="SJL82903.1"/>
    </source>
</evidence>
<keyword evidence="5 10" id="KW-0479">Metal-binding</keyword>
<feature type="binding site" evidence="10">
    <location>
        <position position="210"/>
    </location>
    <ligand>
        <name>substrate</name>
    </ligand>
</feature>
<dbReference type="InterPro" id="IPR029052">
    <property type="entry name" value="Metallo-depent_PP-like"/>
</dbReference>
<keyword evidence="2 10" id="KW-0444">Lipid biosynthesis</keyword>
<feature type="binding site" evidence="10">
    <location>
        <position position="137"/>
    </location>
    <ligand>
        <name>substrate</name>
    </ligand>
</feature>
<evidence type="ECO:0000256" key="8">
    <source>
        <dbReference type="ARBA" id="ARBA00023136"/>
    </source>
</evidence>
<keyword evidence="3 10" id="KW-0997">Cell inner membrane</keyword>
<comment type="subcellular location">
    <subcellularLocation>
        <location evidence="10">Cell inner membrane</location>
        <topology evidence="10">Peripheral membrane protein</topology>
        <orientation evidence="10">Cytoplasmic side</orientation>
    </subcellularLocation>
</comment>
<evidence type="ECO:0000313" key="13">
    <source>
        <dbReference type="Proteomes" id="UP000189475"/>
    </source>
</evidence>
<dbReference type="GO" id="GO:0030145">
    <property type="term" value="F:manganese ion binding"/>
    <property type="evidence" value="ECO:0007669"/>
    <property type="project" value="UniProtKB-UniRule"/>
</dbReference>
<feature type="binding site" evidence="10">
    <location>
        <position position="56"/>
    </location>
    <ligand>
        <name>Mn(2+)</name>
        <dbReference type="ChEBI" id="CHEBI:29035"/>
        <label>1</label>
    </ligand>
</feature>